<reference evidence="1" key="1">
    <citation type="submission" date="2018-11" db="EMBL/GenBank/DDBJ databases">
        <authorList>
            <consortium name="Genoscope - CEA"/>
            <person name="William W."/>
        </authorList>
    </citation>
    <scope>NUCLEOTIDE SEQUENCE</scope>
</reference>
<dbReference type="EMBL" id="LR031569">
    <property type="protein sequence ID" value="VDC65530.1"/>
    <property type="molecule type" value="Genomic_DNA"/>
</dbReference>
<proteinExistence type="predicted"/>
<gene>
    <name evidence="1" type="ORF">BRAA06T24070Z</name>
</gene>
<sequence length="65" mass="7225">MPLREIEAKLFALIAVSEIILQEGEAFDFSLIMQLVSAFSVRPSNVVGSFSRWISVFPSNGRPLL</sequence>
<name>A0A3P5YX15_BRACM</name>
<accession>A0A3P5YX15</accession>
<dbReference type="AlphaFoldDB" id="A0A3P5YX15"/>
<organism evidence="1">
    <name type="scientific">Brassica campestris</name>
    <name type="common">Field mustard</name>
    <dbReference type="NCBI Taxonomy" id="3711"/>
    <lineage>
        <taxon>Eukaryota</taxon>
        <taxon>Viridiplantae</taxon>
        <taxon>Streptophyta</taxon>
        <taxon>Embryophyta</taxon>
        <taxon>Tracheophyta</taxon>
        <taxon>Spermatophyta</taxon>
        <taxon>Magnoliopsida</taxon>
        <taxon>eudicotyledons</taxon>
        <taxon>Gunneridae</taxon>
        <taxon>Pentapetalae</taxon>
        <taxon>rosids</taxon>
        <taxon>malvids</taxon>
        <taxon>Brassicales</taxon>
        <taxon>Brassicaceae</taxon>
        <taxon>Brassiceae</taxon>
        <taxon>Brassica</taxon>
    </lineage>
</organism>
<evidence type="ECO:0000313" key="1">
    <source>
        <dbReference type="EMBL" id="VDC65530.1"/>
    </source>
</evidence>
<protein>
    <submittedName>
        <fullName evidence="1">Uncharacterized protein</fullName>
    </submittedName>
</protein>